<dbReference type="Gene3D" id="3.30.300.30">
    <property type="match status" value="1"/>
</dbReference>
<dbReference type="InterPro" id="IPR045851">
    <property type="entry name" value="AMP-bd_C_sf"/>
</dbReference>
<evidence type="ECO:0000313" key="3">
    <source>
        <dbReference type="EMBL" id="SVD96979.1"/>
    </source>
</evidence>
<protein>
    <recommendedName>
        <fullName evidence="2">AMP-binding enzyme C-terminal domain-containing protein</fullName>
    </recommendedName>
</protein>
<feature type="domain" description="AMP-binding enzyme C-terminal" evidence="2">
    <location>
        <begin position="81"/>
        <end position="154"/>
    </location>
</feature>
<dbReference type="Pfam" id="PF13193">
    <property type="entry name" value="AMP-binding_C"/>
    <property type="match status" value="1"/>
</dbReference>
<comment type="similarity">
    <text evidence="1">Belongs to the ATP-dependent AMP-binding enzyme family.</text>
</comment>
<reference evidence="3" key="1">
    <citation type="submission" date="2018-05" db="EMBL/GenBank/DDBJ databases">
        <authorList>
            <person name="Lanie J.A."/>
            <person name="Ng W.-L."/>
            <person name="Kazmierczak K.M."/>
            <person name="Andrzejewski T.M."/>
            <person name="Davidsen T.M."/>
            <person name="Wayne K.J."/>
            <person name="Tettelin H."/>
            <person name="Glass J.I."/>
            <person name="Rusch D."/>
            <person name="Podicherti R."/>
            <person name="Tsui H.-C.T."/>
            <person name="Winkler M.E."/>
        </authorList>
    </citation>
    <scope>NUCLEOTIDE SEQUENCE</scope>
</reference>
<feature type="non-terminal residue" evidence="3">
    <location>
        <position position="1"/>
    </location>
</feature>
<name>A0A382ZP09_9ZZZZ</name>
<dbReference type="EMBL" id="UINC01185329">
    <property type="protein sequence ID" value="SVD96979.1"/>
    <property type="molecule type" value="Genomic_DNA"/>
</dbReference>
<evidence type="ECO:0000256" key="1">
    <source>
        <dbReference type="ARBA" id="ARBA00006432"/>
    </source>
</evidence>
<dbReference type="GO" id="GO:0031956">
    <property type="term" value="F:medium-chain fatty acid-CoA ligase activity"/>
    <property type="evidence" value="ECO:0007669"/>
    <property type="project" value="TreeGrafter"/>
</dbReference>
<dbReference type="Gene3D" id="3.40.50.12780">
    <property type="entry name" value="N-terminal domain of ligase-like"/>
    <property type="match status" value="1"/>
</dbReference>
<evidence type="ECO:0000259" key="2">
    <source>
        <dbReference type="Pfam" id="PF13193"/>
    </source>
</evidence>
<dbReference type="AlphaFoldDB" id="A0A382ZP09"/>
<dbReference type="GO" id="GO:0006631">
    <property type="term" value="P:fatty acid metabolic process"/>
    <property type="evidence" value="ECO:0007669"/>
    <property type="project" value="TreeGrafter"/>
</dbReference>
<dbReference type="InterPro" id="IPR042099">
    <property type="entry name" value="ANL_N_sf"/>
</dbReference>
<accession>A0A382ZP09</accession>
<sequence>DLIGPDLRSVPDGTDGEIVVRGPQVFAGYLDDDGSADSWLADGWFRTGDIGNRSPDSGAVAIRGRLKQLIISGGLTVYPREVELVIETQPGVRAAAVVGAPSARWGEEVTAYVEADASFDTDQLMRALRTELAAYKRPKRCIVVDALPRNHMGKILRTELPTLTSHQ</sequence>
<dbReference type="SUPFAM" id="SSF56801">
    <property type="entry name" value="Acetyl-CoA synthetase-like"/>
    <property type="match status" value="1"/>
</dbReference>
<gene>
    <name evidence="3" type="ORF">METZ01_LOCUS449833</name>
</gene>
<proteinExistence type="inferred from homology"/>
<dbReference type="InterPro" id="IPR025110">
    <property type="entry name" value="AMP-bd_C"/>
</dbReference>
<organism evidence="3">
    <name type="scientific">marine metagenome</name>
    <dbReference type="NCBI Taxonomy" id="408172"/>
    <lineage>
        <taxon>unclassified sequences</taxon>
        <taxon>metagenomes</taxon>
        <taxon>ecological metagenomes</taxon>
    </lineage>
</organism>
<dbReference type="PANTHER" id="PTHR43201:SF8">
    <property type="entry name" value="ACYL-COA SYNTHETASE FAMILY MEMBER 3"/>
    <property type="match status" value="1"/>
</dbReference>
<dbReference type="PANTHER" id="PTHR43201">
    <property type="entry name" value="ACYL-COA SYNTHETASE"/>
    <property type="match status" value="1"/>
</dbReference>